<accession>A0A437M6J0</accession>
<evidence type="ECO:0000256" key="2">
    <source>
        <dbReference type="RuleBase" id="RU000363"/>
    </source>
</evidence>
<sequence>MGQNLELDGRVAVVTGASRGIGRAIAERLASAGATVVLAARSLSTSTDGLEGTIEEAVAAITARGGKAVAKACDVEDAASRAALIADTVADFGRIDILVNNAGRAMMNPAFVLNLANELSQAQQYLLGPLDLIINALPHMKAQGQGWIVNLGSSSAYPIDGYKDGDKLMSPGHAYYGALKAAVHRLTAGLAGELQEANIAVSAVAPVAAIATPGVTALGIVTPETAHWFEKVEHIAEATLALVTLPAKERTGVIAFSYQYLDTIGRSTMSLDGKTVIEARG</sequence>
<evidence type="ECO:0000256" key="1">
    <source>
        <dbReference type="ARBA" id="ARBA00006484"/>
    </source>
</evidence>
<dbReference type="PRINTS" id="PR00080">
    <property type="entry name" value="SDRFAMILY"/>
</dbReference>
<dbReference type="EMBL" id="SACN01000001">
    <property type="protein sequence ID" value="RVT93166.1"/>
    <property type="molecule type" value="Genomic_DNA"/>
</dbReference>
<name>A0A437M6J0_9SPHN</name>
<dbReference type="Pfam" id="PF00106">
    <property type="entry name" value="adh_short"/>
    <property type="match status" value="1"/>
</dbReference>
<dbReference type="AlphaFoldDB" id="A0A437M6J0"/>
<dbReference type="Proteomes" id="UP000282971">
    <property type="component" value="Unassembled WGS sequence"/>
</dbReference>
<dbReference type="GO" id="GO:0030497">
    <property type="term" value="P:fatty acid elongation"/>
    <property type="evidence" value="ECO:0007669"/>
    <property type="project" value="TreeGrafter"/>
</dbReference>
<comment type="similarity">
    <text evidence="1 2">Belongs to the short-chain dehydrogenases/reductases (SDR) family.</text>
</comment>
<keyword evidence="4" id="KW-1185">Reference proteome</keyword>
<dbReference type="InterPro" id="IPR036291">
    <property type="entry name" value="NAD(P)-bd_dom_sf"/>
</dbReference>
<dbReference type="InterPro" id="IPR002347">
    <property type="entry name" value="SDR_fam"/>
</dbReference>
<gene>
    <name evidence="3" type="ORF">EOD43_04555</name>
</gene>
<dbReference type="RefSeq" id="WP_127741498.1">
    <property type="nucleotide sequence ID" value="NZ_SACN01000001.1"/>
</dbReference>
<comment type="caution">
    <text evidence="3">The sequence shown here is derived from an EMBL/GenBank/DDBJ whole genome shotgun (WGS) entry which is preliminary data.</text>
</comment>
<dbReference type="SUPFAM" id="SSF51735">
    <property type="entry name" value="NAD(P)-binding Rossmann-fold domains"/>
    <property type="match status" value="1"/>
</dbReference>
<dbReference type="PANTHER" id="PTHR42760:SF135">
    <property type="entry name" value="BLL7886 PROTEIN"/>
    <property type="match status" value="1"/>
</dbReference>
<proteinExistence type="inferred from homology"/>
<dbReference type="Gene3D" id="3.40.50.720">
    <property type="entry name" value="NAD(P)-binding Rossmann-like Domain"/>
    <property type="match status" value="1"/>
</dbReference>
<protein>
    <submittedName>
        <fullName evidence="3">SDR family NAD(P)-dependent oxidoreductase</fullName>
    </submittedName>
</protein>
<organism evidence="3 4">
    <name type="scientific">Sphingomonas crocodyli</name>
    <dbReference type="NCBI Taxonomy" id="1979270"/>
    <lineage>
        <taxon>Bacteria</taxon>
        <taxon>Pseudomonadati</taxon>
        <taxon>Pseudomonadota</taxon>
        <taxon>Alphaproteobacteria</taxon>
        <taxon>Sphingomonadales</taxon>
        <taxon>Sphingomonadaceae</taxon>
        <taxon>Sphingomonas</taxon>
    </lineage>
</organism>
<dbReference type="PANTHER" id="PTHR42760">
    <property type="entry name" value="SHORT-CHAIN DEHYDROGENASES/REDUCTASES FAMILY MEMBER"/>
    <property type="match status" value="1"/>
</dbReference>
<dbReference type="OrthoDB" id="9810935at2"/>
<reference evidence="3 4" key="1">
    <citation type="submission" date="2019-01" db="EMBL/GenBank/DDBJ databases">
        <authorList>
            <person name="Chen W.-M."/>
        </authorList>
    </citation>
    <scope>NUCLEOTIDE SEQUENCE [LARGE SCALE GENOMIC DNA]</scope>
    <source>
        <strain evidence="3 4">CCP-7</strain>
    </source>
</reference>
<evidence type="ECO:0000313" key="3">
    <source>
        <dbReference type="EMBL" id="RVT93166.1"/>
    </source>
</evidence>
<evidence type="ECO:0000313" key="4">
    <source>
        <dbReference type="Proteomes" id="UP000282971"/>
    </source>
</evidence>
<dbReference type="PRINTS" id="PR00081">
    <property type="entry name" value="GDHRDH"/>
</dbReference>
<dbReference type="GO" id="GO:0016616">
    <property type="term" value="F:oxidoreductase activity, acting on the CH-OH group of donors, NAD or NADP as acceptor"/>
    <property type="evidence" value="ECO:0007669"/>
    <property type="project" value="TreeGrafter"/>
</dbReference>